<keyword evidence="6 15" id="KW-0963">Cytoplasm</keyword>
<dbReference type="Gene3D" id="1.10.10.920">
    <property type="match status" value="1"/>
</dbReference>
<evidence type="ECO:0000256" key="15">
    <source>
        <dbReference type="PIRNR" id="PIRNR000167"/>
    </source>
</evidence>
<evidence type="ECO:0000256" key="8">
    <source>
        <dbReference type="ARBA" id="ARBA00022723"/>
    </source>
</evidence>
<feature type="compositionally biased region" description="Polar residues" evidence="16">
    <location>
        <begin position="1"/>
        <end position="14"/>
    </location>
</feature>
<dbReference type="PIRSF" id="PIRSF000167">
    <property type="entry name" value="HemN"/>
    <property type="match status" value="1"/>
</dbReference>
<protein>
    <recommendedName>
        <fullName evidence="15">Coproporphyrinogen-III oxidase</fullName>
        <ecNumber evidence="15">1.3.98.3</ecNumber>
    </recommendedName>
</protein>
<keyword evidence="9 15" id="KW-0560">Oxidoreductase</keyword>
<reference evidence="18 19" key="1">
    <citation type="submission" date="2023-02" db="EMBL/GenBank/DDBJ databases">
        <title>Description and genomic characterization of Microbulbifer bruguierae sp. nov., isolated from the sediment of mangrove plant Bruguiera sexangula.</title>
        <authorList>
            <person name="Long M."/>
        </authorList>
    </citation>
    <scope>NUCLEOTIDE SEQUENCE [LARGE SCALE GENOMIC DNA]</scope>
    <source>
        <strain evidence="18 19">H12</strain>
    </source>
</reference>
<dbReference type="InterPro" id="IPR023404">
    <property type="entry name" value="rSAM_horseshoe"/>
</dbReference>
<dbReference type="SUPFAM" id="SSF102114">
    <property type="entry name" value="Radical SAM enzymes"/>
    <property type="match status" value="1"/>
</dbReference>
<dbReference type="InterPro" id="IPR058240">
    <property type="entry name" value="rSAM_sf"/>
</dbReference>
<feature type="domain" description="Radical SAM core" evidence="17">
    <location>
        <begin position="75"/>
        <end position="318"/>
    </location>
</feature>
<dbReference type="NCBIfam" id="TIGR00538">
    <property type="entry name" value="hemN"/>
    <property type="match status" value="1"/>
</dbReference>
<feature type="region of interest" description="Disordered" evidence="16">
    <location>
        <begin position="1"/>
        <end position="28"/>
    </location>
</feature>
<evidence type="ECO:0000256" key="11">
    <source>
        <dbReference type="ARBA" id="ARBA00023014"/>
    </source>
</evidence>
<dbReference type="Gene3D" id="3.80.30.20">
    <property type="entry name" value="tm_1862 like domain"/>
    <property type="match status" value="1"/>
</dbReference>
<dbReference type="SFLD" id="SFLDG01065">
    <property type="entry name" value="anaerobic_coproporphyrinogen-I"/>
    <property type="match status" value="1"/>
</dbReference>
<dbReference type="Pfam" id="PF06969">
    <property type="entry name" value="HemN_C"/>
    <property type="match status" value="1"/>
</dbReference>
<dbReference type="SFLD" id="SFLDS00029">
    <property type="entry name" value="Radical_SAM"/>
    <property type="match status" value="1"/>
</dbReference>
<comment type="pathway">
    <text evidence="2 15">Porphyrin-containing compound metabolism; protoporphyrin-IX biosynthesis; protoporphyrinogen-IX from coproporphyrinogen-III (AdoMet route): step 1/1.</text>
</comment>
<dbReference type="InterPro" id="IPR007197">
    <property type="entry name" value="rSAM"/>
</dbReference>
<dbReference type="RefSeq" id="WP_280319407.1">
    <property type="nucleotide sequence ID" value="NZ_CP118605.1"/>
</dbReference>
<dbReference type="PANTHER" id="PTHR13932">
    <property type="entry name" value="COPROPORPHYRINIGEN III OXIDASE"/>
    <property type="match status" value="1"/>
</dbReference>
<accession>A0ABY8NDE3</accession>
<evidence type="ECO:0000256" key="16">
    <source>
        <dbReference type="SAM" id="MobiDB-lite"/>
    </source>
</evidence>
<dbReference type="EMBL" id="CP118605">
    <property type="protein sequence ID" value="WGL16087.1"/>
    <property type="molecule type" value="Genomic_DNA"/>
</dbReference>
<keyword evidence="7 15" id="KW-0949">S-adenosyl-L-methionine</keyword>
<keyword evidence="8 15" id="KW-0479">Metal-binding</keyword>
<dbReference type="GO" id="GO:0051989">
    <property type="term" value="F:coproporphyrinogen dehydrogenase activity"/>
    <property type="evidence" value="ECO:0007669"/>
    <property type="project" value="UniProtKB-EC"/>
</dbReference>
<name>A0ABY8NDE3_9GAMM</name>
<evidence type="ECO:0000256" key="6">
    <source>
        <dbReference type="ARBA" id="ARBA00022490"/>
    </source>
</evidence>
<comment type="similarity">
    <text evidence="3 15">Belongs to the anaerobic coproporphyrinogen-III oxidase family.</text>
</comment>
<dbReference type="SFLD" id="SFLDG01082">
    <property type="entry name" value="B12-binding_domain_containing"/>
    <property type="match status" value="1"/>
</dbReference>
<evidence type="ECO:0000256" key="10">
    <source>
        <dbReference type="ARBA" id="ARBA00023004"/>
    </source>
</evidence>
<comment type="subcellular location">
    <subcellularLocation>
        <location evidence="1 15">Cytoplasm</location>
    </subcellularLocation>
</comment>
<dbReference type="Pfam" id="PF04055">
    <property type="entry name" value="Radical_SAM"/>
    <property type="match status" value="1"/>
</dbReference>
<keyword evidence="19" id="KW-1185">Reference proteome</keyword>
<comment type="cofactor">
    <cofactor evidence="15">
        <name>[4Fe-4S] cluster</name>
        <dbReference type="ChEBI" id="CHEBI:49883"/>
    </cofactor>
    <text evidence="15">Binds 1 [4Fe-4S] cluster. The cluster is coordinated with 3 cysteines and an exchangeable S-adenosyl-L-methionine.</text>
</comment>
<dbReference type="InterPro" id="IPR010723">
    <property type="entry name" value="HemN_C"/>
</dbReference>
<organism evidence="18 19">
    <name type="scientific">Microbulbifer bruguierae</name>
    <dbReference type="NCBI Taxonomy" id="3029061"/>
    <lineage>
        <taxon>Bacteria</taxon>
        <taxon>Pseudomonadati</taxon>
        <taxon>Pseudomonadota</taxon>
        <taxon>Gammaproteobacteria</taxon>
        <taxon>Cellvibrionales</taxon>
        <taxon>Microbulbiferaceae</taxon>
        <taxon>Microbulbifer</taxon>
    </lineage>
</organism>
<evidence type="ECO:0000256" key="1">
    <source>
        <dbReference type="ARBA" id="ARBA00004496"/>
    </source>
</evidence>
<comment type="subunit">
    <text evidence="4">Monomer.</text>
</comment>
<evidence type="ECO:0000256" key="7">
    <source>
        <dbReference type="ARBA" id="ARBA00022691"/>
    </source>
</evidence>
<evidence type="ECO:0000256" key="3">
    <source>
        <dbReference type="ARBA" id="ARBA00005493"/>
    </source>
</evidence>
<keyword evidence="5 15" id="KW-0004">4Fe-4S</keyword>
<dbReference type="SMART" id="SM00729">
    <property type="entry name" value="Elp3"/>
    <property type="match status" value="1"/>
</dbReference>
<evidence type="ECO:0000256" key="12">
    <source>
        <dbReference type="ARBA" id="ARBA00023244"/>
    </source>
</evidence>
<dbReference type="PANTHER" id="PTHR13932:SF6">
    <property type="entry name" value="OXYGEN-INDEPENDENT COPROPORPHYRINOGEN III OXIDASE"/>
    <property type="match status" value="1"/>
</dbReference>
<evidence type="ECO:0000256" key="14">
    <source>
        <dbReference type="ARBA" id="ARBA00048321"/>
    </source>
</evidence>
<evidence type="ECO:0000256" key="2">
    <source>
        <dbReference type="ARBA" id="ARBA00004785"/>
    </source>
</evidence>
<proteinExistence type="inferred from homology"/>
<evidence type="ECO:0000259" key="17">
    <source>
        <dbReference type="PROSITE" id="PS51918"/>
    </source>
</evidence>
<dbReference type="InterPro" id="IPR034505">
    <property type="entry name" value="Coproporphyrinogen-III_oxidase"/>
</dbReference>
<keyword evidence="10 15" id="KW-0408">Iron</keyword>
<comment type="catalytic activity">
    <reaction evidence="14 15">
        <text>coproporphyrinogen III + 2 S-adenosyl-L-methionine = protoporphyrinogen IX + 2 5'-deoxyadenosine + 2 L-methionine + 2 CO2</text>
        <dbReference type="Rhea" id="RHEA:15425"/>
        <dbReference type="ChEBI" id="CHEBI:16526"/>
        <dbReference type="ChEBI" id="CHEBI:17319"/>
        <dbReference type="ChEBI" id="CHEBI:57307"/>
        <dbReference type="ChEBI" id="CHEBI:57309"/>
        <dbReference type="ChEBI" id="CHEBI:57844"/>
        <dbReference type="ChEBI" id="CHEBI:59789"/>
        <dbReference type="EC" id="1.3.98.3"/>
    </reaction>
</comment>
<sequence length="487" mass="54648">MAENCTDSTLSSHEIQQDRPASSPTTLPLSPELLARYAGPCPRYTSYPTADRFAPLAVDESSGAVAGAERPWDALNSVRSLSLYVHIPFCHSLCYFCACNKVITHQYGLASSYLDHLLKEAQWYRERVAPVPVTQLHLGGGTPTFLNDRDLTRLMVGLGDVFELRSGDDVEYSIEADPRVLELETLDTLRNLGFNRLSMGIQDFNPDVQRAINRICTPQQVRTLTEAARERGFGSISYDLIHGLPGQSVASLERTIDTVLELAPDRIALYHYAHLPHRFKAQRLIDSDLMPPPSEKIAMQLAASRRLTEAGYVFLGMDHFARPDDPMAIAAAEGRLARNFQGYTLMPADALVGLGASAISYSADGYWQNQHNQKEYTTAIAARGQAIFRGWQLTDDDRLRQGLIMELMCHLRIDKRELERKTGAPFAGYFHRELARLQPMFEDGLLGQSDRDLYVTERGRWFLRNAAAAFDTYLHEAQTDAQYSRVL</sequence>
<evidence type="ECO:0000313" key="19">
    <source>
        <dbReference type="Proteomes" id="UP001236500"/>
    </source>
</evidence>
<dbReference type="Proteomes" id="UP001236500">
    <property type="component" value="Chromosome"/>
</dbReference>
<dbReference type="EC" id="1.3.98.3" evidence="15"/>
<dbReference type="InterPro" id="IPR004558">
    <property type="entry name" value="Coprogen_oxidase_HemN"/>
</dbReference>
<evidence type="ECO:0000256" key="13">
    <source>
        <dbReference type="ARBA" id="ARBA00024295"/>
    </source>
</evidence>
<evidence type="ECO:0000256" key="4">
    <source>
        <dbReference type="ARBA" id="ARBA00011245"/>
    </source>
</evidence>
<gene>
    <name evidence="18" type="primary">hemN</name>
    <name evidence="18" type="ORF">PVT68_15090</name>
</gene>
<comment type="function">
    <text evidence="13">Involved in the heme biosynthesis. Catalyzes the anaerobic oxidative decarboxylation of propionate groups of rings A and B of coproporphyrinogen III to yield the vinyl groups in protoporphyrinogen IX.</text>
</comment>
<dbReference type="PROSITE" id="PS51918">
    <property type="entry name" value="RADICAL_SAM"/>
    <property type="match status" value="1"/>
</dbReference>
<evidence type="ECO:0000313" key="18">
    <source>
        <dbReference type="EMBL" id="WGL16087.1"/>
    </source>
</evidence>
<evidence type="ECO:0000256" key="9">
    <source>
        <dbReference type="ARBA" id="ARBA00023002"/>
    </source>
</evidence>
<evidence type="ECO:0000256" key="5">
    <source>
        <dbReference type="ARBA" id="ARBA00022485"/>
    </source>
</evidence>
<keyword evidence="12 15" id="KW-0627">Porphyrin biosynthesis</keyword>
<keyword evidence="11 15" id="KW-0411">Iron-sulfur</keyword>
<dbReference type="InterPro" id="IPR006638">
    <property type="entry name" value="Elp3/MiaA/NifB-like_rSAM"/>
</dbReference>